<dbReference type="HAMAP" id="MF_00101">
    <property type="entry name" value="AcpS"/>
    <property type="match status" value="1"/>
</dbReference>
<dbReference type="SUPFAM" id="SSF56214">
    <property type="entry name" value="4'-phosphopantetheinyl transferase"/>
    <property type="match status" value="1"/>
</dbReference>
<keyword evidence="2 8" id="KW-0808">Transferase</keyword>
<evidence type="ECO:0000256" key="8">
    <source>
        <dbReference type="HAMAP-Rule" id="MF_00101"/>
    </source>
</evidence>
<dbReference type="Gene3D" id="3.90.470.20">
    <property type="entry name" value="4'-phosphopantetheinyl transferase domain"/>
    <property type="match status" value="1"/>
</dbReference>
<dbReference type="Proteomes" id="UP000199771">
    <property type="component" value="Unassembled WGS sequence"/>
</dbReference>
<dbReference type="GO" id="GO:0005737">
    <property type="term" value="C:cytoplasm"/>
    <property type="evidence" value="ECO:0007669"/>
    <property type="project" value="UniProtKB-SubCell"/>
</dbReference>
<sequence length="133" mass="14649">MAAVLHGVGIDILRVERMQKLLDRHGRRLLDKLLCVAERRELRTRRDPARALAMCFAAKEAFVKALGTGFAGVGYKDAGVVREPGGRPRLVFSRRMQARLRREGIAAAHVSLSDDGGVVCACVVLEKQMVRAI</sequence>
<dbReference type="InterPro" id="IPR004568">
    <property type="entry name" value="Ppantetheine-prot_Trfase_dom"/>
</dbReference>
<keyword evidence="5 8" id="KW-0460">Magnesium</keyword>
<gene>
    <name evidence="8" type="primary">acpS</name>
    <name evidence="10" type="ORF">SAMN04488120_10418</name>
</gene>
<evidence type="ECO:0000256" key="4">
    <source>
        <dbReference type="ARBA" id="ARBA00022832"/>
    </source>
</evidence>
<feature type="binding site" evidence="8">
    <location>
        <position position="11"/>
    </location>
    <ligand>
        <name>Mg(2+)</name>
        <dbReference type="ChEBI" id="CHEBI:18420"/>
    </ligand>
</feature>
<feature type="domain" description="4'-phosphopantetheinyl transferase" evidence="9">
    <location>
        <begin position="7"/>
        <end position="97"/>
    </location>
</feature>
<dbReference type="GO" id="GO:0008897">
    <property type="term" value="F:holo-[acyl-carrier-protein] synthase activity"/>
    <property type="evidence" value="ECO:0007669"/>
    <property type="project" value="UniProtKB-UniRule"/>
</dbReference>
<keyword evidence="6 8" id="KW-0443">Lipid metabolism</keyword>
<dbReference type="GO" id="GO:0000287">
    <property type="term" value="F:magnesium ion binding"/>
    <property type="evidence" value="ECO:0007669"/>
    <property type="project" value="UniProtKB-UniRule"/>
</dbReference>
<keyword evidence="1 8" id="KW-0444">Lipid biosynthesis</keyword>
<proteinExistence type="inferred from homology"/>
<comment type="cofactor">
    <cofactor evidence="8">
        <name>Mg(2+)</name>
        <dbReference type="ChEBI" id="CHEBI:18420"/>
    </cofactor>
</comment>
<dbReference type="NCBIfam" id="TIGR00516">
    <property type="entry name" value="acpS"/>
    <property type="match status" value="1"/>
</dbReference>
<comment type="catalytic activity">
    <reaction evidence="8">
        <text>apo-[ACP] + CoA = holo-[ACP] + adenosine 3',5'-bisphosphate + H(+)</text>
        <dbReference type="Rhea" id="RHEA:12068"/>
        <dbReference type="Rhea" id="RHEA-COMP:9685"/>
        <dbReference type="Rhea" id="RHEA-COMP:9690"/>
        <dbReference type="ChEBI" id="CHEBI:15378"/>
        <dbReference type="ChEBI" id="CHEBI:29999"/>
        <dbReference type="ChEBI" id="CHEBI:57287"/>
        <dbReference type="ChEBI" id="CHEBI:58343"/>
        <dbReference type="ChEBI" id="CHEBI:64479"/>
        <dbReference type="EC" id="2.7.8.7"/>
    </reaction>
</comment>
<evidence type="ECO:0000313" key="11">
    <source>
        <dbReference type="Proteomes" id="UP000199771"/>
    </source>
</evidence>
<comment type="function">
    <text evidence="8">Transfers the 4'-phosphopantetheine moiety from coenzyme A to a Ser of acyl-carrier-protein.</text>
</comment>
<comment type="subcellular location">
    <subcellularLocation>
        <location evidence="8">Cytoplasm</location>
    </subcellularLocation>
</comment>
<evidence type="ECO:0000259" key="9">
    <source>
        <dbReference type="Pfam" id="PF01648"/>
    </source>
</evidence>
<keyword evidence="4 8" id="KW-0276">Fatty acid metabolism</keyword>
<keyword evidence="8" id="KW-0963">Cytoplasm</keyword>
<name>A0A1I2IJK9_9GAMM</name>
<organism evidence="10 11">
    <name type="scientific">Fontimonas thermophila</name>
    <dbReference type="NCBI Taxonomy" id="1076937"/>
    <lineage>
        <taxon>Bacteria</taxon>
        <taxon>Pseudomonadati</taxon>
        <taxon>Pseudomonadota</taxon>
        <taxon>Gammaproteobacteria</taxon>
        <taxon>Nevskiales</taxon>
        <taxon>Nevskiaceae</taxon>
        <taxon>Fontimonas</taxon>
    </lineage>
</organism>
<comment type="similarity">
    <text evidence="8">Belongs to the P-Pant transferase superfamily. AcpS family.</text>
</comment>
<accession>A0A1I2IJK9</accession>
<evidence type="ECO:0000313" key="10">
    <source>
        <dbReference type="EMBL" id="SFF42434.1"/>
    </source>
</evidence>
<evidence type="ECO:0000256" key="1">
    <source>
        <dbReference type="ARBA" id="ARBA00022516"/>
    </source>
</evidence>
<dbReference type="InterPro" id="IPR002582">
    <property type="entry name" value="ACPS"/>
</dbReference>
<dbReference type="EMBL" id="FOOC01000004">
    <property type="protein sequence ID" value="SFF42434.1"/>
    <property type="molecule type" value="Genomic_DNA"/>
</dbReference>
<evidence type="ECO:0000256" key="2">
    <source>
        <dbReference type="ARBA" id="ARBA00022679"/>
    </source>
</evidence>
<dbReference type="InterPro" id="IPR037143">
    <property type="entry name" value="4-PPantetheinyl_Trfase_dom_sf"/>
</dbReference>
<evidence type="ECO:0000256" key="7">
    <source>
        <dbReference type="ARBA" id="ARBA00023160"/>
    </source>
</evidence>
<dbReference type="GO" id="GO:0006633">
    <property type="term" value="P:fatty acid biosynthetic process"/>
    <property type="evidence" value="ECO:0007669"/>
    <property type="project" value="UniProtKB-UniRule"/>
</dbReference>
<dbReference type="STRING" id="1076937.SAMN04488120_10418"/>
<keyword evidence="11" id="KW-1185">Reference proteome</keyword>
<dbReference type="Pfam" id="PF01648">
    <property type="entry name" value="ACPS"/>
    <property type="match status" value="1"/>
</dbReference>
<dbReference type="EC" id="2.7.8.7" evidence="8"/>
<keyword evidence="3 8" id="KW-0479">Metal-binding</keyword>
<dbReference type="NCBIfam" id="TIGR00556">
    <property type="entry name" value="pantethn_trn"/>
    <property type="match status" value="1"/>
</dbReference>
<evidence type="ECO:0000256" key="3">
    <source>
        <dbReference type="ARBA" id="ARBA00022723"/>
    </source>
</evidence>
<keyword evidence="7 8" id="KW-0275">Fatty acid biosynthesis</keyword>
<dbReference type="AlphaFoldDB" id="A0A1I2IJK9"/>
<evidence type="ECO:0000256" key="5">
    <source>
        <dbReference type="ARBA" id="ARBA00022842"/>
    </source>
</evidence>
<evidence type="ECO:0000256" key="6">
    <source>
        <dbReference type="ARBA" id="ARBA00023098"/>
    </source>
</evidence>
<dbReference type="InterPro" id="IPR008278">
    <property type="entry name" value="4-PPantetheinyl_Trfase_dom"/>
</dbReference>
<dbReference type="RefSeq" id="WP_200769527.1">
    <property type="nucleotide sequence ID" value="NZ_FOOC01000004.1"/>
</dbReference>
<feature type="binding site" evidence="8">
    <location>
        <position position="60"/>
    </location>
    <ligand>
        <name>Mg(2+)</name>
        <dbReference type="ChEBI" id="CHEBI:18420"/>
    </ligand>
</feature>
<reference evidence="10 11" key="1">
    <citation type="submission" date="2016-10" db="EMBL/GenBank/DDBJ databases">
        <authorList>
            <person name="de Groot N.N."/>
        </authorList>
    </citation>
    <scope>NUCLEOTIDE SEQUENCE [LARGE SCALE GENOMIC DNA]</scope>
    <source>
        <strain evidence="10 11">DSM 23609</strain>
    </source>
</reference>
<protein>
    <recommendedName>
        <fullName evidence="8">Holo-[acyl-carrier-protein] synthase</fullName>
        <shortName evidence="8">Holo-ACP synthase</shortName>
        <ecNumber evidence="8">2.7.8.7</ecNumber>
    </recommendedName>
    <alternativeName>
        <fullName evidence="8">4'-phosphopantetheinyl transferase AcpS</fullName>
    </alternativeName>
</protein>